<evidence type="ECO:0000313" key="2">
    <source>
        <dbReference type="EMBL" id="HIV02527.1"/>
    </source>
</evidence>
<protein>
    <submittedName>
        <fullName evidence="2">Sugar phosphate isomerase/epimerase</fullName>
    </submittedName>
</protein>
<comment type="caution">
    <text evidence="2">The sequence shown here is derived from an EMBL/GenBank/DDBJ whole genome shotgun (WGS) entry which is preliminary data.</text>
</comment>
<sequence>MSRFSIGVMLESFRLPLYEALAQAQKVGAQGVQIYVTRGEITPETMTAEKIKELRHALDANGLTISALCGDLGKPGFQDKSLNAGRVEQSKRIMNLAVELGTDVVTTHIGVVPEQECDRYNILQEACDELARYGEEVGAYFAIETGPEPSHVLKKFLDSLSARNLCVNLDPANLAMVIGEDAVTAVHNLKDYIVHTHAKDGVMLKKTNPINIYGSDVEVEELLDCNDYFKEVPLGQGSVDFDRYLAALEEVGYHGFLTIEREVGEDPSADISMAVEFLKKKIER</sequence>
<feature type="domain" description="Xylose isomerase-like TIM barrel" evidence="1">
    <location>
        <begin position="21"/>
        <end position="280"/>
    </location>
</feature>
<organism evidence="2 3">
    <name type="scientific">Candidatus Aphodoplasma excrementigallinarum</name>
    <dbReference type="NCBI Taxonomy" id="2840673"/>
    <lineage>
        <taxon>Bacteria</taxon>
        <taxon>Bacillati</taxon>
        <taxon>Bacillota</taxon>
        <taxon>Clostridia</taxon>
        <taxon>Eubacteriales</taxon>
        <taxon>Candidatus Aphodoplasma</taxon>
    </lineage>
</organism>
<gene>
    <name evidence="2" type="ORF">IAC74_03050</name>
</gene>
<dbReference type="InterPro" id="IPR050312">
    <property type="entry name" value="IolE/XylAMocC-like"/>
</dbReference>
<dbReference type="PANTHER" id="PTHR12110">
    <property type="entry name" value="HYDROXYPYRUVATE ISOMERASE"/>
    <property type="match status" value="1"/>
</dbReference>
<dbReference type="Proteomes" id="UP000886743">
    <property type="component" value="Unassembled WGS sequence"/>
</dbReference>
<reference evidence="2" key="2">
    <citation type="journal article" date="2021" name="PeerJ">
        <title>Extensive microbial diversity within the chicken gut microbiome revealed by metagenomics and culture.</title>
        <authorList>
            <person name="Gilroy R."/>
            <person name="Ravi A."/>
            <person name="Getino M."/>
            <person name="Pursley I."/>
            <person name="Horton D.L."/>
            <person name="Alikhan N.F."/>
            <person name="Baker D."/>
            <person name="Gharbi K."/>
            <person name="Hall N."/>
            <person name="Watson M."/>
            <person name="Adriaenssens E.M."/>
            <person name="Foster-Nyarko E."/>
            <person name="Jarju S."/>
            <person name="Secka A."/>
            <person name="Antonio M."/>
            <person name="Oren A."/>
            <person name="Chaudhuri R.R."/>
            <person name="La Ragione R."/>
            <person name="Hildebrand F."/>
            <person name="Pallen M.J."/>
        </authorList>
    </citation>
    <scope>NUCLEOTIDE SEQUENCE</scope>
    <source>
        <strain evidence="2">4920</strain>
    </source>
</reference>
<evidence type="ECO:0000259" key="1">
    <source>
        <dbReference type="Pfam" id="PF01261"/>
    </source>
</evidence>
<proteinExistence type="predicted"/>
<evidence type="ECO:0000313" key="3">
    <source>
        <dbReference type="Proteomes" id="UP000886743"/>
    </source>
</evidence>
<dbReference type="InterPro" id="IPR036237">
    <property type="entry name" value="Xyl_isomerase-like_sf"/>
</dbReference>
<dbReference type="InterPro" id="IPR013022">
    <property type="entry name" value="Xyl_isomerase-like_TIM-brl"/>
</dbReference>
<dbReference type="Gene3D" id="3.20.20.150">
    <property type="entry name" value="Divalent-metal-dependent TIM barrel enzymes"/>
    <property type="match status" value="1"/>
</dbReference>
<accession>A0A9D1NH73</accession>
<keyword evidence="2" id="KW-0413">Isomerase</keyword>
<dbReference type="SUPFAM" id="SSF51658">
    <property type="entry name" value="Xylose isomerase-like"/>
    <property type="match status" value="1"/>
</dbReference>
<reference evidence="2" key="1">
    <citation type="submission" date="2020-10" db="EMBL/GenBank/DDBJ databases">
        <authorList>
            <person name="Gilroy R."/>
        </authorList>
    </citation>
    <scope>NUCLEOTIDE SEQUENCE</scope>
    <source>
        <strain evidence="2">4920</strain>
    </source>
</reference>
<name>A0A9D1NH73_9FIRM</name>
<dbReference type="AlphaFoldDB" id="A0A9D1NH73"/>
<dbReference type="EMBL" id="DVOF01000086">
    <property type="protein sequence ID" value="HIV02527.1"/>
    <property type="molecule type" value="Genomic_DNA"/>
</dbReference>
<dbReference type="PANTHER" id="PTHR12110:SF41">
    <property type="entry name" value="INOSOSE DEHYDRATASE"/>
    <property type="match status" value="1"/>
</dbReference>
<dbReference type="GO" id="GO:0016853">
    <property type="term" value="F:isomerase activity"/>
    <property type="evidence" value="ECO:0007669"/>
    <property type="project" value="UniProtKB-KW"/>
</dbReference>
<dbReference type="Pfam" id="PF01261">
    <property type="entry name" value="AP_endonuc_2"/>
    <property type="match status" value="1"/>
</dbReference>